<keyword evidence="4" id="KW-1185">Reference proteome</keyword>
<evidence type="ECO:0000313" key="4">
    <source>
        <dbReference type="Proteomes" id="UP000023152"/>
    </source>
</evidence>
<dbReference type="SUPFAM" id="SSF47473">
    <property type="entry name" value="EF-hand"/>
    <property type="match status" value="1"/>
</dbReference>
<dbReference type="GO" id="GO:0005509">
    <property type="term" value="F:calcium ion binding"/>
    <property type="evidence" value="ECO:0007669"/>
    <property type="project" value="InterPro"/>
</dbReference>
<name>X6MKA8_RETFI</name>
<evidence type="ECO:0000259" key="2">
    <source>
        <dbReference type="PROSITE" id="PS50222"/>
    </source>
</evidence>
<gene>
    <name evidence="3" type="ORF">RFI_23275</name>
</gene>
<dbReference type="InterPro" id="IPR002048">
    <property type="entry name" value="EF_hand_dom"/>
</dbReference>
<organism evidence="3 4">
    <name type="scientific">Reticulomyxa filosa</name>
    <dbReference type="NCBI Taxonomy" id="46433"/>
    <lineage>
        <taxon>Eukaryota</taxon>
        <taxon>Sar</taxon>
        <taxon>Rhizaria</taxon>
        <taxon>Retaria</taxon>
        <taxon>Foraminifera</taxon>
        <taxon>Monothalamids</taxon>
        <taxon>Reticulomyxidae</taxon>
        <taxon>Reticulomyxa</taxon>
    </lineage>
</organism>
<accession>X6MKA8</accession>
<dbReference type="InterPro" id="IPR011992">
    <property type="entry name" value="EF-hand-dom_pair"/>
</dbReference>
<dbReference type="EMBL" id="ASPP01020217">
    <property type="protein sequence ID" value="ETO14096.1"/>
    <property type="molecule type" value="Genomic_DNA"/>
</dbReference>
<reference evidence="3 4" key="1">
    <citation type="journal article" date="2013" name="Curr. Biol.">
        <title>The Genome of the Foraminiferan Reticulomyxa filosa.</title>
        <authorList>
            <person name="Glockner G."/>
            <person name="Hulsmann N."/>
            <person name="Schleicher M."/>
            <person name="Noegel A.A."/>
            <person name="Eichinger L."/>
            <person name="Gallinger C."/>
            <person name="Pawlowski J."/>
            <person name="Sierra R."/>
            <person name="Euteneuer U."/>
            <person name="Pillet L."/>
            <person name="Moustafa A."/>
            <person name="Platzer M."/>
            <person name="Groth M."/>
            <person name="Szafranski K."/>
            <person name="Schliwa M."/>
        </authorList>
    </citation>
    <scope>NUCLEOTIDE SEQUENCE [LARGE SCALE GENOMIC DNA]</scope>
</reference>
<feature type="region of interest" description="Disordered" evidence="1">
    <location>
        <begin position="135"/>
        <end position="165"/>
    </location>
</feature>
<evidence type="ECO:0000313" key="3">
    <source>
        <dbReference type="EMBL" id="ETO14096.1"/>
    </source>
</evidence>
<proteinExistence type="predicted"/>
<sequence length="247" mass="28527">MQTKEADKVVYDLGKPMDNEDRTSFDKFKDIIEQSFWAFSGYSKYKKNNIYLQRNEVYKFLEICNITEPSPDEIFREMDSEIVDNQISFSEFVNYFCDPNVNPGCYDLQKYMEEQVNFQILKEALRILYLCSRTTPSSTLSSSSKSTSTTTKTATTTTTTTIGSGSDPTFHKSEFTGRIGYGQFQIFAKELLQLNPQQTEVLWNEIDTDNSGDIRIDEVFDWLYNKLLEKQIEKDAQTGTLRLSQSS</sequence>
<dbReference type="PROSITE" id="PS50222">
    <property type="entry name" value="EF_HAND_2"/>
    <property type="match status" value="1"/>
</dbReference>
<dbReference type="Proteomes" id="UP000023152">
    <property type="component" value="Unassembled WGS sequence"/>
</dbReference>
<dbReference type="AlphaFoldDB" id="X6MKA8"/>
<dbReference type="Gene3D" id="1.10.238.10">
    <property type="entry name" value="EF-hand"/>
    <property type="match status" value="1"/>
</dbReference>
<evidence type="ECO:0000256" key="1">
    <source>
        <dbReference type="SAM" id="MobiDB-lite"/>
    </source>
</evidence>
<protein>
    <recommendedName>
        <fullName evidence="2">EF-hand domain-containing protein</fullName>
    </recommendedName>
</protein>
<comment type="caution">
    <text evidence="3">The sequence shown here is derived from an EMBL/GenBank/DDBJ whole genome shotgun (WGS) entry which is preliminary data.</text>
</comment>
<feature type="domain" description="EF-hand" evidence="2">
    <location>
        <begin position="194"/>
        <end position="229"/>
    </location>
</feature>